<dbReference type="STRING" id="6832.A0A553NC86"/>
<comment type="caution">
    <text evidence="1">The sequence shown here is derived from an EMBL/GenBank/DDBJ whole genome shotgun (WGS) entry which is preliminary data.</text>
</comment>
<keyword evidence="2" id="KW-1185">Reference proteome</keyword>
<dbReference type="OMA" id="ICMLRAS"/>
<dbReference type="Pfam" id="PF10246">
    <property type="entry name" value="MRP-S35"/>
    <property type="match status" value="1"/>
</dbReference>
<accession>A0A553NC86</accession>
<evidence type="ECO:0000313" key="2">
    <source>
        <dbReference type="Proteomes" id="UP000318571"/>
    </source>
</evidence>
<dbReference type="AlphaFoldDB" id="A0A553NC86"/>
<dbReference type="Proteomes" id="UP000318571">
    <property type="component" value="Chromosome 10"/>
</dbReference>
<proteinExistence type="predicted"/>
<dbReference type="EMBL" id="VCGU01000458">
    <property type="protein sequence ID" value="TRY63061.1"/>
    <property type="molecule type" value="Genomic_DNA"/>
</dbReference>
<dbReference type="InterPro" id="IPR012340">
    <property type="entry name" value="NA-bd_OB-fold"/>
</dbReference>
<protein>
    <submittedName>
        <fullName evidence="1">Uncharacterized protein</fullName>
    </submittedName>
</protein>
<organism evidence="1 2">
    <name type="scientific">Tigriopus californicus</name>
    <name type="common">Marine copepod</name>
    <dbReference type="NCBI Taxonomy" id="6832"/>
    <lineage>
        <taxon>Eukaryota</taxon>
        <taxon>Metazoa</taxon>
        <taxon>Ecdysozoa</taxon>
        <taxon>Arthropoda</taxon>
        <taxon>Crustacea</taxon>
        <taxon>Multicrustacea</taxon>
        <taxon>Hexanauplia</taxon>
        <taxon>Copepoda</taxon>
        <taxon>Harpacticoida</taxon>
        <taxon>Harpacticidae</taxon>
        <taxon>Tigriopus</taxon>
    </lineage>
</organism>
<dbReference type="PANTHER" id="PTHR13447">
    <property type="entry name" value="MITOCHONDRIAL 28S RIBOSOMAL PROTEIN S28"/>
    <property type="match status" value="1"/>
</dbReference>
<dbReference type="OrthoDB" id="6020229at2759"/>
<reference evidence="1 2" key="1">
    <citation type="journal article" date="2018" name="Nat. Ecol. Evol.">
        <title>Genomic signatures of mitonuclear coevolution across populations of Tigriopus californicus.</title>
        <authorList>
            <person name="Barreto F.S."/>
            <person name="Watson E.T."/>
            <person name="Lima T.G."/>
            <person name="Willett C.S."/>
            <person name="Edmands S."/>
            <person name="Li W."/>
            <person name="Burton R.S."/>
        </authorList>
    </citation>
    <scope>NUCLEOTIDE SEQUENCE [LARGE SCALE GENOMIC DNA]</scope>
    <source>
        <strain evidence="1 2">San Diego</strain>
    </source>
</reference>
<dbReference type="InterPro" id="IPR019375">
    <property type="entry name" value="Ribosomal_bS1m"/>
</dbReference>
<name>A0A553NC86_TIGCA</name>
<gene>
    <name evidence="1" type="ORF">TCAL_10898</name>
</gene>
<dbReference type="GO" id="GO:0005763">
    <property type="term" value="C:mitochondrial small ribosomal subunit"/>
    <property type="evidence" value="ECO:0007669"/>
    <property type="project" value="TreeGrafter"/>
</dbReference>
<sequence>MALMSHLRRQVQLAVQQSSRSSPIMSGTVFRPSSTAASSAASSASPGSTAKNDDTDVTFASLLRNCPFTQMGNPVGKVVVGKVYHVVNDDLYIDFGGKFPCVCRRPSGKRSLFTRGTEVKVMIKSLELSQQFLGFDKEMTLCEADCVFLGRLN</sequence>
<dbReference type="SUPFAM" id="SSF50249">
    <property type="entry name" value="Nucleic acid-binding proteins"/>
    <property type="match status" value="1"/>
</dbReference>
<evidence type="ECO:0000313" key="1">
    <source>
        <dbReference type="EMBL" id="TRY63061.1"/>
    </source>
</evidence>
<dbReference type="PANTHER" id="PTHR13447:SF2">
    <property type="entry name" value="SMALL RIBOSOMAL SUBUNIT PROTEIN BS1M"/>
    <property type="match status" value="1"/>
</dbReference>